<dbReference type="Gene3D" id="1.20.144.10">
    <property type="entry name" value="Phosphatidic acid phosphatase type 2/haloperoxidase"/>
    <property type="match status" value="1"/>
</dbReference>
<gene>
    <name evidence="8" type="primary">wun</name>
    <name evidence="8" type="ORF">TNCT_605731</name>
</gene>
<dbReference type="GO" id="GO:0007165">
    <property type="term" value="P:signal transduction"/>
    <property type="evidence" value="ECO:0007669"/>
    <property type="project" value="TreeGrafter"/>
</dbReference>
<feature type="transmembrane region" description="Helical" evidence="6">
    <location>
        <begin position="247"/>
        <end position="266"/>
    </location>
</feature>
<name>A0A8X6FXC9_TRICU</name>
<keyword evidence="5 6" id="KW-0472">Membrane</keyword>
<dbReference type="SUPFAM" id="SSF48317">
    <property type="entry name" value="Acid phosphatase/Vanadium-dependent haloperoxidase"/>
    <property type="match status" value="1"/>
</dbReference>
<protein>
    <submittedName>
        <fullName evidence="8">Putative phosphatidate phosphatase</fullName>
    </submittedName>
</protein>
<feature type="transmembrane region" description="Helical" evidence="6">
    <location>
        <begin position="193"/>
        <end position="209"/>
    </location>
</feature>
<accession>A0A8X6FXC9</accession>
<dbReference type="InterPro" id="IPR000326">
    <property type="entry name" value="PAP2/HPO"/>
</dbReference>
<comment type="caution">
    <text evidence="8">The sequence shown here is derived from an EMBL/GenBank/DDBJ whole genome shotgun (WGS) entry which is preliminary data.</text>
</comment>
<feature type="transmembrane region" description="Helical" evidence="6">
    <location>
        <begin position="114"/>
        <end position="139"/>
    </location>
</feature>
<dbReference type="InterPro" id="IPR036938">
    <property type="entry name" value="PAP2/HPO_sf"/>
</dbReference>
<evidence type="ECO:0000256" key="3">
    <source>
        <dbReference type="ARBA" id="ARBA00022692"/>
    </source>
</evidence>
<dbReference type="GO" id="GO:0008195">
    <property type="term" value="F:phosphatidate phosphatase activity"/>
    <property type="evidence" value="ECO:0007669"/>
    <property type="project" value="TreeGrafter"/>
</dbReference>
<evidence type="ECO:0000313" key="9">
    <source>
        <dbReference type="Proteomes" id="UP000887116"/>
    </source>
</evidence>
<comment type="subcellular location">
    <subcellularLocation>
        <location evidence="1">Membrane</location>
        <topology evidence="1">Multi-pass membrane protein</topology>
    </subcellularLocation>
</comment>
<feature type="domain" description="Phosphatidic acid phosphatase type 2/haloperoxidase" evidence="7">
    <location>
        <begin position="118"/>
        <end position="262"/>
    </location>
</feature>
<dbReference type="SMART" id="SM00014">
    <property type="entry name" value="acidPPc"/>
    <property type="match status" value="1"/>
</dbReference>
<evidence type="ECO:0000313" key="8">
    <source>
        <dbReference type="EMBL" id="GFQ91615.1"/>
    </source>
</evidence>
<dbReference type="PANTHER" id="PTHR10165">
    <property type="entry name" value="LIPID PHOSPHATE PHOSPHATASE"/>
    <property type="match status" value="1"/>
</dbReference>
<dbReference type="GO" id="GO:0005886">
    <property type="term" value="C:plasma membrane"/>
    <property type="evidence" value="ECO:0007669"/>
    <property type="project" value="TreeGrafter"/>
</dbReference>
<comment type="similarity">
    <text evidence="2">Belongs to the PA-phosphatase related phosphoesterase family.</text>
</comment>
<evidence type="ECO:0000256" key="1">
    <source>
        <dbReference type="ARBA" id="ARBA00004141"/>
    </source>
</evidence>
<sequence>MDNMPLFTVEEKMVSKIIFDLVLLLIAAIPVPIFYVDILTPFRRGYFCDDETIKYPYKDSTVSDCALYVGGLSAGLISIILCILLKKIRDGSNNEGESEIYVLKWKISSIFFRFYSDLVVFLFGACITEIATNFIKYFLGRLRPNFLDVCQSSFNCSSVQGLYTYVENYTCTNPDIASVNDSRLSFPSGHSSIAMYAMMFSVVYLYKYFSLPCAKLLKPILQFIPILFALYTAISRIEDNKHHWSDVMGGSAIGIVVALSVSLLLGKEKNTSQILPKGNGVFITKNLEIG</sequence>
<reference evidence="8" key="1">
    <citation type="submission" date="2020-07" db="EMBL/GenBank/DDBJ databases">
        <title>Multicomponent nature underlies the extraordinary mechanical properties of spider dragline silk.</title>
        <authorList>
            <person name="Kono N."/>
            <person name="Nakamura H."/>
            <person name="Mori M."/>
            <person name="Yoshida Y."/>
            <person name="Ohtoshi R."/>
            <person name="Malay A.D."/>
            <person name="Moran D.A.P."/>
            <person name="Tomita M."/>
            <person name="Numata K."/>
            <person name="Arakawa K."/>
        </authorList>
    </citation>
    <scope>NUCLEOTIDE SEQUENCE</scope>
</reference>
<feature type="transmembrane region" description="Helical" evidence="6">
    <location>
        <begin position="216"/>
        <end position="235"/>
    </location>
</feature>
<dbReference type="InterPro" id="IPR043216">
    <property type="entry name" value="PAP-like"/>
</dbReference>
<organism evidence="8 9">
    <name type="scientific">Trichonephila clavata</name>
    <name type="common">Joro spider</name>
    <name type="synonym">Nephila clavata</name>
    <dbReference type="NCBI Taxonomy" id="2740835"/>
    <lineage>
        <taxon>Eukaryota</taxon>
        <taxon>Metazoa</taxon>
        <taxon>Ecdysozoa</taxon>
        <taxon>Arthropoda</taxon>
        <taxon>Chelicerata</taxon>
        <taxon>Arachnida</taxon>
        <taxon>Araneae</taxon>
        <taxon>Araneomorphae</taxon>
        <taxon>Entelegynae</taxon>
        <taxon>Araneoidea</taxon>
        <taxon>Nephilidae</taxon>
        <taxon>Trichonephila</taxon>
    </lineage>
</organism>
<dbReference type="CDD" id="cd03384">
    <property type="entry name" value="PAP2_wunen"/>
    <property type="match status" value="1"/>
</dbReference>
<dbReference type="EMBL" id="BMAO01013901">
    <property type="protein sequence ID" value="GFQ91615.1"/>
    <property type="molecule type" value="Genomic_DNA"/>
</dbReference>
<evidence type="ECO:0000256" key="6">
    <source>
        <dbReference type="SAM" id="Phobius"/>
    </source>
</evidence>
<evidence type="ECO:0000256" key="4">
    <source>
        <dbReference type="ARBA" id="ARBA00022989"/>
    </source>
</evidence>
<evidence type="ECO:0000256" key="2">
    <source>
        <dbReference type="ARBA" id="ARBA00008816"/>
    </source>
</evidence>
<keyword evidence="4 6" id="KW-1133">Transmembrane helix</keyword>
<dbReference type="AlphaFoldDB" id="A0A8X6FXC9"/>
<dbReference type="Pfam" id="PF01569">
    <property type="entry name" value="PAP2"/>
    <property type="match status" value="1"/>
</dbReference>
<keyword evidence="3 6" id="KW-0812">Transmembrane</keyword>
<feature type="transmembrane region" description="Helical" evidence="6">
    <location>
        <begin position="66"/>
        <end position="85"/>
    </location>
</feature>
<feature type="transmembrane region" description="Helical" evidence="6">
    <location>
        <begin position="17"/>
        <end position="36"/>
    </location>
</feature>
<dbReference type="GO" id="GO:0006644">
    <property type="term" value="P:phospholipid metabolic process"/>
    <property type="evidence" value="ECO:0007669"/>
    <property type="project" value="InterPro"/>
</dbReference>
<dbReference type="Proteomes" id="UP000887116">
    <property type="component" value="Unassembled WGS sequence"/>
</dbReference>
<evidence type="ECO:0000256" key="5">
    <source>
        <dbReference type="ARBA" id="ARBA00023136"/>
    </source>
</evidence>
<keyword evidence="9" id="KW-1185">Reference proteome</keyword>
<evidence type="ECO:0000259" key="7">
    <source>
        <dbReference type="SMART" id="SM00014"/>
    </source>
</evidence>
<dbReference type="GO" id="GO:0046839">
    <property type="term" value="P:phospholipid dephosphorylation"/>
    <property type="evidence" value="ECO:0007669"/>
    <property type="project" value="TreeGrafter"/>
</dbReference>
<proteinExistence type="inferred from homology"/>
<dbReference type="PANTHER" id="PTHR10165:SF103">
    <property type="entry name" value="PHOSPHOLIPID PHOSPHATASE HOMOLOG 1.2 HOMOLOG"/>
    <property type="match status" value="1"/>
</dbReference>
<dbReference type="OrthoDB" id="8907274at2759"/>